<proteinExistence type="predicted"/>
<evidence type="ECO:0000313" key="3">
    <source>
        <dbReference type="EMBL" id="OWZ01437.1"/>
    </source>
</evidence>
<evidence type="ECO:0000256" key="2">
    <source>
        <dbReference type="SAM" id="SignalP"/>
    </source>
</evidence>
<keyword evidence="1" id="KW-0472">Membrane</keyword>
<sequence length="178" mass="19494">MRLIQRAILLALVVSFVCNISAADSSFGNNERKTDQVFNVDGRGRRNLKGIDNVKEEVAKTSQQEERAILSALTNLKNGFRHTDDLAQIKNAFQNEPPLTSIRVDDLTTMKAALSKSPSLEKSLDKVSLTAAKKNANRIGGFEHFIENVSLTKLLYVLTITGVLATGGVILKGLAKFH</sequence>
<dbReference type="Proteomes" id="UP000198211">
    <property type="component" value="Unassembled WGS sequence"/>
</dbReference>
<comment type="caution">
    <text evidence="3">The sequence shown here is derived from an EMBL/GenBank/DDBJ whole genome shotgun (WGS) entry which is preliminary data.</text>
</comment>
<keyword evidence="2" id="KW-0732">Signal</keyword>
<accession>A0A225V9H6</accession>
<dbReference type="AlphaFoldDB" id="A0A225V9H6"/>
<evidence type="ECO:0000256" key="1">
    <source>
        <dbReference type="SAM" id="Phobius"/>
    </source>
</evidence>
<organism evidence="3 4">
    <name type="scientific">Phytophthora megakarya</name>
    <dbReference type="NCBI Taxonomy" id="4795"/>
    <lineage>
        <taxon>Eukaryota</taxon>
        <taxon>Sar</taxon>
        <taxon>Stramenopiles</taxon>
        <taxon>Oomycota</taxon>
        <taxon>Peronosporomycetes</taxon>
        <taxon>Peronosporales</taxon>
        <taxon>Peronosporaceae</taxon>
        <taxon>Phytophthora</taxon>
    </lineage>
</organism>
<dbReference type="EMBL" id="NBNE01006847">
    <property type="protein sequence ID" value="OWZ01437.1"/>
    <property type="molecule type" value="Genomic_DNA"/>
</dbReference>
<reference evidence="4" key="1">
    <citation type="submission" date="2017-03" db="EMBL/GenBank/DDBJ databases">
        <title>Phytopthora megakarya and P. palmivora, two closely related causual agents of cacao black pod achieved similar genome size and gene model numbers by different mechanisms.</title>
        <authorList>
            <person name="Ali S."/>
            <person name="Shao J."/>
            <person name="Larry D.J."/>
            <person name="Kronmiller B."/>
            <person name="Shen D."/>
            <person name="Strem M.D."/>
            <person name="Melnick R.L."/>
            <person name="Guiltinan M.J."/>
            <person name="Tyler B.M."/>
            <person name="Meinhardt L.W."/>
            <person name="Bailey B.A."/>
        </authorList>
    </citation>
    <scope>NUCLEOTIDE SEQUENCE [LARGE SCALE GENOMIC DNA]</scope>
    <source>
        <strain evidence="4">zdho120</strain>
    </source>
</reference>
<name>A0A225V9H6_9STRA</name>
<protein>
    <submittedName>
        <fullName evidence="3">RxLR effector protein</fullName>
    </submittedName>
</protein>
<feature type="signal peptide" evidence="2">
    <location>
        <begin position="1"/>
        <end position="23"/>
    </location>
</feature>
<feature type="transmembrane region" description="Helical" evidence="1">
    <location>
        <begin position="154"/>
        <end position="175"/>
    </location>
</feature>
<gene>
    <name evidence="3" type="ORF">PHMEG_00027174</name>
</gene>
<evidence type="ECO:0000313" key="4">
    <source>
        <dbReference type="Proteomes" id="UP000198211"/>
    </source>
</evidence>
<keyword evidence="4" id="KW-1185">Reference proteome</keyword>
<keyword evidence="1" id="KW-1133">Transmembrane helix</keyword>
<dbReference type="OrthoDB" id="10492880at2759"/>
<feature type="chain" id="PRO_5012330184" evidence="2">
    <location>
        <begin position="24"/>
        <end position="178"/>
    </location>
</feature>
<keyword evidence="1" id="KW-0812">Transmembrane</keyword>